<sequence>MAEAQTMVAPVRVSALEAMRVERSRGRRGARYSLHWSAHHRITRTMLPCQCVLTTSPVHGADHRWSACPHSASTLLTHDQPEGDDGAIGTNIRYLPSVPGTPAQLHFEALMRSPASSDADPIPSDPRVSPPVSPHAVGHRRSLSAPPRIGGASRDKQTEIARNSGGITSQFDLI</sequence>
<evidence type="ECO:0000256" key="1">
    <source>
        <dbReference type="SAM" id="MobiDB-lite"/>
    </source>
</evidence>
<feature type="compositionally biased region" description="Polar residues" evidence="1">
    <location>
        <begin position="165"/>
        <end position="174"/>
    </location>
</feature>
<keyword evidence="3" id="KW-1185">Reference proteome</keyword>
<dbReference type="HOGENOM" id="CLU_1540266_0_0_1"/>
<feature type="compositionally biased region" description="Low complexity" evidence="1">
    <location>
        <begin position="114"/>
        <end position="127"/>
    </location>
</feature>
<dbReference type="KEGG" id="hir:HETIRDRAFT_456223"/>
<dbReference type="RefSeq" id="XP_009553148.1">
    <property type="nucleotide sequence ID" value="XM_009554853.1"/>
</dbReference>
<proteinExistence type="predicted"/>
<name>W4JM97_HETIT</name>
<evidence type="ECO:0000313" key="2">
    <source>
        <dbReference type="EMBL" id="ETW74653.1"/>
    </source>
</evidence>
<dbReference type="InParanoid" id="W4JM97"/>
<gene>
    <name evidence="2" type="ORF">HETIRDRAFT_456223</name>
</gene>
<dbReference type="AlphaFoldDB" id="W4JM97"/>
<reference evidence="2 3" key="1">
    <citation type="journal article" date="2012" name="New Phytol.">
        <title>Insight into trade-off between wood decay and parasitism from the genome of a fungal forest pathogen.</title>
        <authorList>
            <person name="Olson A."/>
            <person name="Aerts A."/>
            <person name="Asiegbu F."/>
            <person name="Belbahri L."/>
            <person name="Bouzid O."/>
            <person name="Broberg A."/>
            <person name="Canback B."/>
            <person name="Coutinho P.M."/>
            <person name="Cullen D."/>
            <person name="Dalman K."/>
            <person name="Deflorio G."/>
            <person name="van Diepen L.T."/>
            <person name="Dunand C."/>
            <person name="Duplessis S."/>
            <person name="Durling M."/>
            <person name="Gonthier P."/>
            <person name="Grimwood J."/>
            <person name="Fossdal C.G."/>
            <person name="Hansson D."/>
            <person name="Henrissat B."/>
            <person name="Hietala A."/>
            <person name="Himmelstrand K."/>
            <person name="Hoffmeister D."/>
            <person name="Hogberg N."/>
            <person name="James T.Y."/>
            <person name="Karlsson M."/>
            <person name="Kohler A."/>
            <person name="Kues U."/>
            <person name="Lee Y.H."/>
            <person name="Lin Y.C."/>
            <person name="Lind M."/>
            <person name="Lindquist E."/>
            <person name="Lombard V."/>
            <person name="Lucas S."/>
            <person name="Lunden K."/>
            <person name="Morin E."/>
            <person name="Murat C."/>
            <person name="Park J."/>
            <person name="Raffaello T."/>
            <person name="Rouze P."/>
            <person name="Salamov A."/>
            <person name="Schmutz J."/>
            <person name="Solheim H."/>
            <person name="Stahlberg J."/>
            <person name="Velez H."/>
            <person name="de Vries R.P."/>
            <person name="Wiebenga A."/>
            <person name="Woodward S."/>
            <person name="Yakovlev I."/>
            <person name="Garbelotto M."/>
            <person name="Martin F."/>
            <person name="Grigoriev I.V."/>
            <person name="Stenlid J."/>
        </authorList>
    </citation>
    <scope>NUCLEOTIDE SEQUENCE [LARGE SCALE GENOMIC DNA]</scope>
    <source>
        <strain evidence="2 3">TC 32-1</strain>
    </source>
</reference>
<dbReference type="GeneID" id="20676717"/>
<accession>W4JM97</accession>
<organism evidence="2 3">
    <name type="scientific">Heterobasidion irregulare (strain TC 32-1)</name>
    <dbReference type="NCBI Taxonomy" id="747525"/>
    <lineage>
        <taxon>Eukaryota</taxon>
        <taxon>Fungi</taxon>
        <taxon>Dikarya</taxon>
        <taxon>Basidiomycota</taxon>
        <taxon>Agaricomycotina</taxon>
        <taxon>Agaricomycetes</taxon>
        <taxon>Russulales</taxon>
        <taxon>Bondarzewiaceae</taxon>
        <taxon>Heterobasidion</taxon>
        <taxon>Heterobasidion annosum species complex</taxon>
    </lineage>
</organism>
<dbReference type="Proteomes" id="UP000030671">
    <property type="component" value="Unassembled WGS sequence"/>
</dbReference>
<protein>
    <submittedName>
        <fullName evidence="2">Uncharacterized protein</fullName>
    </submittedName>
</protein>
<dbReference type="EMBL" id="KI925467">
    <property type="protein sequence ID" value="ETW74653.1"/>
    <property type="molecule type" value="Genomic_DNA"/>
</dbReference>
<evidence type="ECO:0000313" key="3">
    <source>
        <dbReference type="Proteomes" id="UP000030671"/>
    </source>
</evidence>
<feature type="region of interest" description="Disordered" evidence="1">
    <location>
        <begin position="114"/>
        <end position="174"/>
    </location>
</feature>